<gene>
    <name evidence="1" type="ORF">MCOR_57174</name>
</gene>
<dbReference type="AlphaFoldDB" id="A0A6J8EXI5"/>
<name>A0A6J8EXI5_MYTCO</name>
<evidence type="ECO:0000313" key="1">
    <source>
        <dbReference type="EMBL" id="CAC5425338.1"/>
    </source>
</evidence>
<keyword evidence="2" id="KW-1185">Reference proteome</keyword>
<dbReference type="Proteomes" id="UP000507470">
    <property type="component" value="Unassembled WGS sequence"/>
</dbReference>
<dbReference type="EMBL" id="CACVKT020010231">
    <property type="protein sequence ID" value="CAC5425338.1"/>
    <property type="molecule type" value="Genomic_DNA"/>
</dbReference>
<proteinExistence type="predicted"/>
<protein>
    <submittedName>
        <fullName evidence="1">Uncharacterized protein</fullName>
    </submittedName>
</protein>
<dbReference type="OrthoDB" id="6206195at2759"/>
<accession>A0A6J8EXI5</accession>
<sequence length="157" mass="18268">MASNIVDINMDQYEKFFKILENEMELELKFGPMDPIKPKSRLSCEKCKFEWNPVEQRSICFKCGLVITRTIDSSGGDFDAWNSGRLYGKVQRFSQPQCLTKTIRNRQCTHPCRPGKDLCRRHFNFAIKKGTVVDTVDTPGDWERRLNLPPGAWERFS</sequence>
<reference evidence="1 2" key="1">
    <citation type="submission" date="2020-06" db="EMBL/GenBank/DDBJ databases">
        <authorList>
            <person name="Li R."/>
            <person name="Bekaert M."/>
        </authorList>
    </citation>
    <scope>NUCLEOTIDE SEQUENCE [LARGE SCALE GENOMIC DNA]</scope>
    <source>
        <strain evidence="2">wild</strain>
    </source>
</reference>
<evidence type="ECO:0000313" key="2">
    <source>
        <dbReference type="Proteomes" id="UP000507470"/>
    </source>
</evidence>
<organism evidence="1 2">
    <name type="scientific">Mytilus coruscus</name>
    <name type="common">Sea mussel</name>
    <dbReference type="NCBI Taxonomy" id="42192"/>
    <lineage>
        <taxon>Eukaryota</taxon>
        <taxon>Metazoa</taxon>
        <taxon>Spiralia</taxon>
        <taxon>Lophotrochozoa</taxon>
        <taxon>Mollusca</taxon>
        <taxon>Bivalvia</taxon>
        <taxon>Autobranchia</taxon>
        <taxon>Pteriomorphia</taxon>
        <taxon>Mytilida</taxon>
        <taxon>Mytiloidea</taxon>
        <taxon>Mytilidae</taxon>
        <taxon>Mytilinae</taxon>
        <taxon>Mytilus</taxon>
    </lineage>
</organism>